<dbReference type="InterPro" id="IPR012904">
    <property type="entry name" value="OGG_N"/>
</dbReference>
<dbReference type="PANTHER" id="PTHR10242:SF2">
    <property type="entry name" value="N-GLYCOSYLASE_DNA LYASE"/>
    <property type="match status" value="1"/>
</dbReference>
<evidence type="ECO:0000256" key="1">
    <source>
        <dbReference type="ARBA" id="ARBA00010679"/>
    </source>
</evidence>
<dbReference type="Pfam" id="PF07934">
    <property type="entry name" value="OGG_N"/>
    <property type="match status" value="1"/>
</dbReference>
<keyword evidence="4" id="KW-0378">Hydrolase</keyword>
<keyword evidence="7" id="KW-0511">Multifunctional enzyme</keyword>
<dbReference type="Proteomes" id="UP000077275">
    <property type="component" value="Unassembled WGS sequence"/>
</dbReference>
<keyword evidence="5" id="KW-0234">DNA repair</keyword>
<evidence type="ECO:0000313" key="12">
    <source>
        <dbReference type="Proteomes" id="UP000077275"/>
    </source>
</evidence>
<dbReference type="EC" id="4.2.99.18" evidence="2"/>
<accession>A0A166DSV0</accession>
<protein>
    <recommendedName>
        <fullName evidence="2">DNA-(apurinic or apyrimidinic site) lyase</fullName>
        <ecNumber evidence="2">4.2.99.18</ecNumber>
    </recommendedName>
</protein>
<gene>
    <name evidence="11" type="ORF">MBCUT_11910</name>
</gene>
<keyword evidence="3" id="KW-0227">DNA damage</keyword>
<dbReference type="SUPFAM" id="SSF48150">
    <property type="entry name" value="DNA-glycosylase"/>
    <property type="match status" value="1"/>
</dbReference>
<evidence type="ECO:0000259" key="10">
    <source>
        <dbReference type="SMART" id="SM00478"/>
    </source>
</evidence>
<dbReference type="GO" id="GO:0003684">
    <property type="term" value="F:damaged DNA binding"/>
    <property type="evidence" value="ECO:0007669"/>
    <property type="project" value="InterPro"/>
</dbReference>
<dbReference type="InterPro" id="IPR052054">
    <property type="entry name" value="Oxidative_DNA_repair_enzyme"/>
</dbReference>
<proteinExistence type="inferred from homology"/>
<dbReference type="PANTHER" id="PTHR10242">
    <property type="entry name" value="8-OXOGUANINE DNA GLYCOSYLASE"/>
    <property type="match status" value="1"/>
</dbReference>
<dbReference type="GO" id="GO:0006284">
    <property type="term" value="P:base-excision repair"/>
    <property type="evidence" value="ECO:0007669"/>
    <property type="project" value="InterPro"/>
</dbReference>
<dbReference type="Gene3D" id="1.10.340.30">
    <property type="entry name" value="Hypothetical protein, domain 2"/>
    <property type="match status" value="1"/>
</dbReference>
<dbReference type="AlphaFoldDB" id="A0A166DSV0"/>
<evidence type="ECO:0000256" key="7">
    <source>
        <dbReference type="ARBA" id="ARBA00023268"/>
    </source>
</evidence>
<evidence type="ECO:0000256" key="9">
    <source>
        <dbReference type="ARBA" id="ARBA00044632"/>
    </source>
</evidence>
<dbReference type="GO" id="GO:0006289">
    <property type="term" value="P:nucleotide-excision repair"/>
    <property type="evidence" value="ECO:0007669"/>
    <property type="project" value="InterPro"/>
</dbReference>
<dbReference type="GO" id="GO:0140078">
    <property type="term" value="F:class I DNA-(apurinic or apyrimidinic site) endonuclease activity"/>
    <property type="evidence" value="ECO:0007669"/>
    <property type="project" value="UniProtKB-EC"/>
</dbReference>
<keyword evidence="12" id="KW-1185">Reference proteome</keyword>
<dbReference type="InterPro" id="IPR011257">
    <property type="entry name" value="DNA_glycosylase"/>
</dbReference>
<organism evidence="11 12">
    <name type="scientific">Methanobrevibacter cuticularis</name>
    <dbReference type="NCBI Taxonomy" id="47311"/>
    <lineage>
        <taxon>Archaea</taxon>
        <taxon>Methanobacteriati</taxon>
        <taxon>Methanobacteriota</taxon>
        <taxon>Methanomada group</taxon>
        <taxon>Methanobacteria</taxon>
        <taxon>Methanobacteriales</taxon>
        <taxon>Methanobacteriaceae</taxon>
        <taxon>Methanobrevibacter</taxon>
    </lineage>
</organism>
<dbReference type="Gene3D" id="1.10.1670.10">
    <property type="entry name" value="Helix-hairpin-Helix base-excision DNA repair enzymes (C-terminal)"/>
    <property type="match status" value="1"/>
</dbReference>
<evidence type="ECO:0000256" key="3">
    <source>
        <dbReference type="ARBA" id="ARBA00022763"/>
    </source>
</evidence>
<comment type="caution">
    <text evidence="11">The sequence shown here is derived from an EMBL/GenBank/DDBJ whole genome shotgun (WGS) entry which is preliminary data.</text>
</comment>
<keyword evidence="8" id="KW-0326">Glycosidase</keyword>
<dbReference type="CDD" id="cd00056">
    <property type="entry name" value="ENDO3c"/>
    <property type="match status" value="1"/>
</dbReference>
<comment type="catalytic activity">
    <reaction evidence="9">
        <text>2'-deoxyribonucleotide-(2'-deoxyribose 5'-phosphate)-2'-deoxyribonucleotide-DNA = a 3'-end 2'-deoxyribonucleotide-(2,3-dehydro-2,3-deoxyribose 5'-phosphate)-DNA + a 5'-end 5'-phospho-2'-deoxyribonucleoside-DNA + H(+)</text>
        <dbReference type="Rhea" id="RHEA:66592"/>
        <dbReference type="Rhea" id="RHEA-COMP:13180"/>
        <dbReference type="Rhea" id="RHEA-COMP:16897"/>
        <dbReference type="Rhea" id="RHEA-COMP:17067"/>
        <dbReference type="ChEBI" id="CHEBI:15378"/>
        <dbReference type="ChEBI" id="CHEBI:136412"/>
        <dbReference type="ChEBI" id="CHEBI:157695"/>
        <dbReference type="ChEBI" id="CHEBI:167181"/>
        <dbReference type="EC" id="4.2.99.18"/>
    </reaction>
</comment>
<sequence>MVKIWQGTIELNLKLFKFHSLNFKNTNFKKFKSDLTMKNILFDLKLTQESGQTSQPPWQEIANCVNGYCDVMTLDNTPILLKVYQKSINELNIDYELPISNKSLEINKKLIEKEITRIYDLNFDLNKLYNHMAEDSKLSPAIDFCKGLRLFLAKDPFECIISSISSANNSIARWTKSITKIRQKWGEDVKFSSGTFYTFPSPSVLMNIYEDNFEEYEACNRTIETEYCINNLKSCGVGYRAPYMMKTSELFEFEMDLFEIPKMSYEEAFDLILNLPGVGPKVADCILLYGFGFKEAFPSDVWIKRIISHLYFNGEDISVPKVREFGMEKFGDYAGYVQLYLFHYARKSGLMKKLK</sequence>
<evidence type="ECO:0000256" key="8">
    <source>
        <dbReference type="ARBA" id="ARBA00023295"/>
    </source>
</evidence>
<dbReference type="InterPro" id="IPR003265">
    <property type="entry name" value="HhH-GPD_domain"/>
</dbReference>
<dbReference type="Pfam" id="PF00730">
    <property type="entry name" value="HhH-GPD"/>
    <property type="match status" value="1"/>
</dbReference>
<dbReference type="STRING" id="47311.MBCUT_11910"/>
<evidence type="ECO:0000256" key="5">
    <source>
        <dbReference type="ARBA" id="ARBA00023204"/>
    </source>
</evidence>
<dbReference type="SMART" id="SM00478">
    <property type="entry name" value="ENDO3c"/>
    <property type="match status" value="1"/>
</dbReference>
<dbReference type="PATRIC" id="fig|47311.3.peg.1305"/>
<name>A0A166DSV0_9EURY</name>
<evidence type="ECO:0000256" key="2">
    <source>
        <dbReference type="ARBA" id="ARBA00012720"/>
    </source>
</evidence>
<feature type="domain" description="HhH-GPD" evidence="10">
    <location>
        <begin position="165"/>
        <end position="346"/>
    </location>
</feature>
<dbReference type="InterPro" id="IPR037046">
    <property type="entry name" value="AlkA_N_sf"/>
</dbReference>
<evidence type="ECO:0000313" key="11">
    <source>
        <dbReference type="EMBL" id="KZX15916.1"/>
    </source>
</evidence>
<dbReference type="InterPro" id="IPR023170">
    <property type="entry name" value="HhH_base_excis_C"/>
</dbReference>
<comment type="similarity">
    <text evidence="1">Belongs to the type-1 OGG1 family.</text>
</comment>
<reference evidence="11 12" key="1">
    <citation type="submission" date="2016-04" db="EMBL/GenBank/DDBJ databases">
        <title>Genome sequence of Methanobrevibacter cuticularis DSM 11139.</title>
        <authorList>
            <person name="Poehlein A."/>
            <person name="Seedorf H."/>
            <person name="Daniel R."/>
        </authorList>
    </citation>
    <scope>NUCLEOTIDE SEQUENCE [LARGE SCALE GENOMIC DNA]</scope>
    <source>
        <strain evidence="11 12">DSM 11139</strain>
    </source>
</reference>
<dbReference type="Gene3D" id="3.30.310.20">
    <property type="entry name" value="DNA-3-methyladenine glycosylase AlkA, N-terminal domain"/>
    <property type="match status" value="1"/>
</dbReference>
<evidence type="ECO:0000256" key="4">
    <source>
        <dbReference type="ARBA" id="ARBA00022801"/>
    </source>
</evidence>
<dbReference type="GO" id="GO:0008534">
    <property type="term" value="F:oxidized purine nucleobase lesion DNA N-glycosylase activity"/>
    <property type="evidence" value="ECO:0007669"/>
    <property type="project" value="InterPro"/>
</dbReference>
<evidence type="ECO:0000256" key="6">
    <source>
        <dbReference type="ARBA" id="ARBA00023239"/>
    </source>
</evidence>
<dbReference type="EMBL" id="LWMW01000104">
    <property type="protein sequence ID" value="KZX15916.1"/>
    <property type="molecule type" value="Genomic_DNA"/>
</dbReference>
<keyword evidence="6" id="KW-0456">Lyase</keyword>